<keyword evidence="8 10" id="KW-1133">Transmembrane helix</keyword>
<dbReference type="PROSITE" id="PS50929">
    <property type="entry name" value="ABC_TM1F"/>
    <property type="match status" value="1"/>
</dbReference>
<dbReference type="STRING" id="1409788.NC99_15700"/>
<evidence type="ECO:0000256" key="9">
    <source>
        <dbReference type="ARBA" id="ARBA00023136"/>
    </source>
</evidence>
<evidence type="ECO:0000256" key="10">
    <source>
        <dbReference type="SAM" id="Phobius"/>
    </source>
</evidence>
<feature type="transmembrane region" description="Helical" evidence="10">
    <location>
        <begin position="206"/>
        <end position="225"/>
    </location>
</feature>
<dbReference type="AlphaFoldDB" id="A0A0L8VB87"/>
<dbReference type="RefSeq" id="WP_053181496.1">
    <property type="nucleotide sequence ID" value="NZ_LGIA01000089.1"/>
</dbReference>
<sequence>MPRFPHYKQPDAMDCGPTCLRMIAKFYGRNFNLNYLREQSHLSREGVSLLGISDAAEAIGMRSLGTKVTYAQLVKDVPKPCIVHWDQNHFVVVYEVKKGKVFVADPAFGLVKYNEQEFKKHWLATVTDGQEKGICLMLQPTPAFYDQDDEVTDRTGFGFLWRYVRPHRRLVGQLMIGFLAASIIQLIFPFLTQSIVDVGINNQDIGFIYLVLAAQMMLFIGKMSVDFVRSWILLHISTRINISIISDFLIKLMKLPIGFFDTKMIGDLMQRIQDHRRIERFLTTQTLSVLFSLFNLVIFGVVLAIYSWKILLVFVVGSVLYVVWVYLFMQKRRQLDYKKFTQLSENQGMLIQLINGMPEIKLNNYEKQKRWEWERIQARLFRVNVQNLSVDQYQQAGSVFINETKNIVITVLAAMAVLNGNMTLGMMLAVQYIIGQLNAPLSDLINFMHLAQDAKISLERLGEIHQKDDEEKKDDPRINTMPAERTIAITDLVFQYEGPHSAKVLDQINLTIPEKKLTAIVGTSGSGKTTLVKLLLGFYPPVSGKIRVGDTDLKNFSQQWWRTKVGAVMQDGFIFSDTIVNNIVVGDEYVDKEKLLFAVKTANIQDFVESLPLGYNTKIGQDGHGLSQGQKQRILIARVIYKNPDYLFFDEATNALDANNEKVIMENLNRVYEGKTVVVVAHRLSTVKNADQIVVLDQGRIVELGTHAELTAKKGAYFNLVKNQLELGS</sequence>
<evidence type="ECO:0000256" key="2">
    <source>
        <dbReference type="ARBA" id="ARBA00022448"/>
    </source>
</evidence>
<dbReference type="InterPro" id="IPR005074">
    <property type="entry name" value="Peptidase_C39"/>
</dbReference>
<evidence type="ECO:0000259" key="11">
    <source>
        <dbReference type="PROSITE" id="PS50893"/>
    </source>
</evidence>
<dbReference type="Proteomes" id="UP000036958">
    <property type="component" value="Unassembled WGS sequence"/>
</dbReference>
<dbReference type="OrthoDB" id="9760358at2"/>
<keyword evidence="4 10" id="KW-0812">Transmembrane</keyword>
<evidence type="ECO:0000256" key="8">
    <source>
        <dbReference type="ARBA" id="ARBA00022989"/>
    </source>
</evidence>
<reference evidence="15" key="1">
    <citation type="submission" date="2015-07" db="EMBL/GenBank/DDBJ databases">
        <title>Genome sequencing of Sunxiuqinia dokdonensis strain SK.</title>
        <authorList>
            <person name="Ahn S."/>
            <person name="Kim B.-C."/>
        </authorList>
    </citation>
    <scope>NUCLEOTIDE SEQUENCE [LARGE SCALE GENOMIC DNA]</scope>
    <source>
        <strain evidence="15">SK</strain>
    </source>
</reference>
<feature type="domain" description="Peptidase C39" evidence="13">
    <location>
        <begin position="9"/>
        <end position="129"/>
    </location>
</feature>
<evidence type="ECO:0000313" key="14">
    <source>
        <dbReference type="EMBL" id="KOH45623.1"/>
    </source>
</evidence>
<dbReference type="GO" id="GO:0016887">
    <property type="term" value="F:ATP hydrolysis activity"/>
    <property type="evidence" value="ECO:0007669"/>
    <property type="project" value="InterPro"/>
</dbReference>
<evidence type="ECO:0000256" key="4">
    <source>
        <dbReference type="ARBA" id="ARBA00022692"/>
    </source>
</evidence>
<proteinExistence type="predicted"/>
<comment type="caution">
    <text evidence="14">The sequence shown here is derived from an EMBL/GenBank/DDBJ whole genome shotgun (WGS) entry which is preliminary data.</text>
</comment>
<keyword evidence="5" id="KW-0547">Nucleotide-binding</keyword>
<feature type="transmembrane region" description="Helical" evidence="10">
    <location>
        <begin position="407"/>
        <end position="434"/>
    </location>
</feature>
<keyword evidence="9 10" id="KW-0472">Membrane</keyword>
<evidence type="ECO:0000256" key="3">
    <source>
        <dbReference type="ARBA" id="ARBA00022475"/>
    </source>
</evidence>
<dbReference type="InterPro" id="IPR003439">
    <property type="entry name" value="ABC_transporter-like_ATP-bd"/>
</dbReference>
<dbReference type="InterPro" id="IPR027417">
    <property type="entry name" value="P-loop_NTPase"/>
</dbReference>
<dbReference type="Pfam" id="PF03412">
    <property type="entry name" value="Peptidase_C39"/>
    <property type="match status" value="1"/>
</dbReference>
<keyword evidence="7 14" id="KW-0067">ATP-binding</keyword>
<dbReference type="CDD" id="cd18571">
    <property type="entry name" value="ABC_6TM_peptidase_like"/>
    <property type="match status" value="1"/>
</dbReference>
<feature type="transmembrane region" description="Helical" evidence="10">
    <location>
        <begin position="281"/>
        <end position="304"/>
    </location>
</feature>
<dbReference type="PROSITE" id="PS00211">
    <property type="entry name" value="ABC_TRANSPORTER_1"/>
    <property type="match status" value="1"/>
</dbReference>
<dbReference type="Pfam" id="PF00005">
    <property type="entry name" value="ABC_tran"/>
    <property type="match status" value="1"/>
</dbReference>
<evidence type="ECO:0000259" key="12">
    <source>
        <dbReference type="PROSITE" id="PS50929"/>
    </source>
</evidence>
<dbReference type="GO" id="GO:0008233">
    <property type="term" value="F:peptidase activity"/>
    <property type="evidence" value="ECO:0007669"/>
    <property type="project" value="InterPro"/>
</dbReference>
<keyword evidence="2" id="KW-0813">Transport</keyword>
<dbReference type="InterPro" id="IPR017871">
    <property type="entry name" value="ABC_transporter-like_CS"/>
</dbReference>
<keyword evidence="15" id="KW-1185">Reference proteome</keyword>
<dbReference type="Gene3D" id="3.90.70.10">
    <property type="entry name" value="Cysteine proteinases"/>
    <property type="match status" value="1"/>
</dbReference>
<dbReference type="PROSITE" id="PS50893">
    <property type="entry name" value="ABC_TRANSPORTER_2"/>
    <property type="match status" value="1"/>
</dbReference>
<comment type="subcellular location">
    <subcellularLocation>
        <location evidence="1">Cell membrane</location>
        <topology evidence="1">Multi-pass membrane protein</topology>
    </subcellularLocation>
</comment>
<dbReference type="InterPro" id="IPR003593">
    <property type="entry name" value="AAA+_ATPase"/>
</dbReference>
<dbReference type="PANTHER" id="PTHR43394">
    <property type="entry name" value="ATP-DEPENDENT PERMEASE MDL1, MITOCHONDRIAL"/>
    <property type="match status" value="1"/>
</dbReference>
<feature type="transmembrane region" description="Helical" evidence="10">
    <location>
        <begin position="310"/>
        <end position="329"/>
    </location>
</feature>
<feature type="domain" description="ABC transporter" evidence="11">
    <location>
        <begin position="487"/>
        <end position="723"/>
    </location>
</feature>
<keyword evidence="6" id="KW-0378">Hydrolase</keyword>
<evidence type="ECO:0000256" key="7">
    <source>
        <dbReference type="ARBA" id="ARBA00022840"/>
    </source>
</evidence>
<evidence type="ECO:0000256" key="6">
    <source>
        <dbReference type="ARBA" id="ARBA00022801"/>
    </source>
</evidence>
<evidence type="ECO:0000259" key="13">
    <source>
        <dbReference type="PROSITE" id="PS50990"/>
    </source>
</evidence>
<dbReference type="CDD" id="cd02418">
    <property type="entry name" value="Peptidase_C39B"/>
    <property type="match status" value="1"/>
</dbReference>
<feature type="transmembrane region" description="Helical" evidence="10">
    <location>
        <begin position="170"/>
        <end position="191"/>
    </location>
</feature>
<evidence type="ECO:0000256" key="5">
    <source>
        <dbReference type="ARBA" id="ARBA00022741"/>
    </source>
</evidence>
<dbReference type="GO" id="GO:0005886">
    <property type="term" value="C:plasma membrane"/>
    <property type="evidence" value="ECO:0007669"/>
    <property type="project" value="UniProtKB-SubCell"/>
</dbReference>
<dbReference type="PROSITE" id="PS50990">
    <property type="entry name" value="PEPTIDASE_C39"/>
    <property type="match status" value="1"/>
</dbReference>
<dbReference type="InterPro" id="IPR036640">
    <property type="entry name" value="ABC1_TM_sf"/>
</dbReference>
<gene>
    <name evidence="14" type="ORF">NC99_15700</name>
</gene>
<dbReference type="SUPFAM" id="SSF90123">
    <property type="entry name" value="ABC transporter transmembrane region"/>
    <property type="match status" value="1"/>
</dbReference>
<accession>A0A0L8VB87</accession>
<dbReference type="EMBL" id="LGIA01000089">
    <property type="protein sequence ID" value="KOH45623.1"/>
    <property type="molecule type" value="Genomic_DNA"/>
</dbReference>
<keyword evidence="3" id="KW-1003">Cell membrane</keyword>
<feature type="domain" description="ABC transmembrane type-1" evidence="12">
    <location>
        <begin position="174"/>
        <end position="453"/>
    </location>
</feature>
<name>A0A0L8VB87_9BACT</name>
<organism evidence="14 15">
    <name type="scientific">Sunxiuqinia dokdonensis</name>
    <dbReference type="NCBI Taxonomy" id="1409788"/>
    <lineage>
        <taxon>Bacteria</taxon>
        <taxon>Pseudomonadati</taxon>
        <taxon>Bacteroidota</taxon>
        <taxon>Bacteroidia</taxon>
        <taxon>Marinilabiliales</taxon>
        <taxon>Prolixibacteraceae</taxon>
        <taxon>Sunxiuqinia</taxon>
    </lineage>
</organism>
<dbReference type="InterPro" id="IPR011527">
    <property type="entry name" value="ABC1_TM_dom"/>
</dbReference>
<protein>
    <submittedName>
        <fullName evidence="14">ABC transporter ATP-binding protein</fullName>
    </submittedName>
</protein>
<dbReference type="SUPFAM" id="SSF52540">
    <property type="entry name" value="P-loop containing nucleoside triphosphate hydrolases"/>
    <property type="match status" value="1"/>
</dbReference>
<dbReference type="Gene3D" id="1.20.1560.10">
    <property type="entry name" value="ABC transporter type 1, transmembrane domain"/>
    <property type="match status" value="1"/>
</dbReference>
<dbReference type="FunFam" id="3.40.50.300:FF:000299">
    <property type="entry name" value="ABC transporter ATP-binding protein/permease"/>
    <property type="match status" value="1"/>
</dbReference>
<dbReference type="Gene3D" id="3.40.50.300">
    <property type="entry name" value="P-loop containing nucleotide triphosphate hydrolases"/>
    <property type="match status" value="1"/>
</dbReference>
<evidence type="ECO:0000256" key="1">
    <source>
        <dbReference type="ARBA" id="ARBA00004651"/>
    </source>
</evidence>
<dbReference type="InterPro" id="IPR039421">
    <property type="entry name" value="Type_1_exporter"/>
</dbReference>
<dbReference type="Pfam" id="PF00664">
    <property type="entry name" value="ABC_membrane"/>
    <property type="match status" value="1"/>
</dbReference>
<dbReference type="GO" id="GO:0006508">
    <property type="term" value="P:proteolysis"/>
    <property type="evidence" value="ECO:0007669"/>
    <property type="project" value="InterPro"/>
</dbReference>
<dbReference type="SMART" id="SM00382">
    <property type="entry name" value="AAA"/>
    <property type="match status" value="1"/>
</dbReference>
<dbReference type="GO" id="GO:0005524">
    <property type="term" value="F:ATP binding"/>
    <property type="evidence" value="ECO:0007669"/>
    <property type="project" value="UniProtKB-KW"/>
</dbReference>
<dbReference type="PANTHER" id="PTHR43394:SF1">
    <property type="entry name" value="ATP-BINDING CASSETTE SUB-FAMILY B MEMBER 10, MITOCHONDRIAL"/>
    <property type="match status" value="1"/>
</dbReference>
<evidence type="ECO:0000313" key="15">
    <source>
        <dbReference type="Proteomes" id="UP000036958"/>
    </source>
</evidence>
<dbReference type="GO" id="GO:0015421">
    <property type="term" value="F:ABC-type oligopeptide transporter activity"/>
    <property type="evidence" value="ECO:0007669"/>
    <property type="project" value="TreeGrafter"/>
</dbReference>
<dbReference type="PATRIC" id="fig|1409788.3.peg.1608"/>